<dbReference type="Proteomes" id="UP000017559">
    <property type="component" value="Unassembled WGS sequence"/>
</dbReference>
<accession>V2XU33</accession>
<name>V2XU33_MONRO</name>
<reference evidence="2 3" key="1">
    <citation type="journal article" date="2014" name="BMC Genomics">
        <title>Genome and secretome analysis of the hemibiotrophic fungal pathogen, Moniliophthora roreri, which causes frosty pod rot disease of cacao: mechanisms of the biotrophic and necrotrophic phases.</title>
        <authorList>
            <person name="Meinhardt L.W."/>
            <person name="Costa G.G.L."/>
            <person name="Thomazella D.P.T."/>
            <person name="Teixeira P.J.P.L."/>
            <person name="Carazzolle M.F."/>
            <person name="Schuster S.C."/>
            <person name="Carlson J.E."/>
            <person name="Guiltinan M.J."/>
            <person name="Mieczkowski P."/>
            <person name="Farmer A."/>
            <person name="Ramaraj T."/>
            <person name="Crozier J."/>
            <person name="Davis R.E."/>
            <person name="Shao J."/>
            <person name="Melnick R.L."/>
            <person name="Pereira G.A.G."/>
            <person name="Bailey B.A."/>
        </authorList>
    </citation>
    <scope>NUCLEOTIDE SEQUENCE [LARGE SCALE GENOMIC DNA]</scope>
    <source>
        <strain evidence="2 3">MCA 2997</strain>
    </source>
</reference>
<evidence type="ECO:0000313" key="2">
    <source>
        <dbReference type="EMBL" id="ESK97277.1"/>
    </source>
</evidence>
<dbReference type="Gene3D" id="3.40.220.10">
    <property type="entry name" value="Leucine Aminopeptidase, subunit E, domain 1"/>
    <property type="match status" value="1"/>
</dbReference>
<dbReference type="STRING" id="1381753.V2XU33"/>
<keyword evidence="1" id="KW-1133">Transmembrane helix</keyword>
<comment type="caution">
    <text evidence="2">The sequence shown here is derived from an EMBL/GenBank/DDBJ whole genome shotgun (WGS) entry which is preliminary data.</text>
</comment>
<organism evidence="2 3">
    <name type="scientific">Moniliophthora roreri (strain MCA 2997)</name>
    <name type="common">Cocoa frosty pod rot fungus</name>
    <name type="synonym">Crinipellis roreri</name>
    <dbReference type="NCBI Taxonomy" id="1381753"/>
    <lineage>
        <taxon>Eukaryota</taxon>
        <taxon>Fungi</taxon>
        <taxon>Dikarya</taxon>
        <taxon>Basidiomycota</taxon>
        <taxon>Agaricomycotina</taxon>
        <taxon>Agaricomycetes</taxon>
        <taxon>Agaricomycetidae</taxon>
        <taxon>Agaricales</taxon>
        <taxon>Marasmiineae</taxon>
        <taxon>Marasmiaceae</taxon>
        <taxon>Moniliophthora</taxon>
    </lineage>
</organism>
<dbReference type="HOGENOM" id="CLU_2347188_0_0_1"/>
<gene>
    <name evidence="2" type="ORF">Moror_17842</name>
</gene>
<protein>
    <submittedName>
        <fullName evidence="2">Uncharacterized protein</fullName>
    </submittedName>
</protein>
<evidence type="ECO:0000313" key="3">
    <source>
        <dbReference type="Proteomes" id="UP000017559"/>
    </source>
</evidence>
<dbReference type="KEGG" id="mrr:Moror_17842"/>
<keyword evidence="1" id="KW-0472">Membrane</keyword>
<evidence type="ECO:0000256" key="1">
    <source>
        <dbReference type="SAM" id="Phobius"/>
    </source>
</evidence>
<dbReference type="AlphaFoldDB" id="V2XU33"/>
<feature type="transmembrane region" description="Helical" evidence="1">
    <location>
        <begin position="73"/>
        <end position="92"/>
    </location>
</feature>
<keyword evidence="1" id="KW-0812">Transmembrane</keyword>
<keyword evidence="3" id="KW-1185">Reference proteome</keyword>
<sequence length="97" mass="11454">MADQQTQEQSIHDLRNGRHFHYSQAMIYSLFVTLIRDDEGNWVEPLNAGKLWKIRYADPEKIEGEMKERMARILYLFEVSGAGALAFGYFWYEHVPK</sequence>
<dbReference type="EMBL" id="AWSO01000028">
    <property type="protein sequence ID" value="ESK97277.1"/>
    <property type="molecule type" value="Genomic_DNA"/>
</dbReference>
<dbReference type="InterPro" id="IPR043472">
    <property type="entry name" value="Macro_dom-like"/>
</dbReference>
<proteinExistence type="predicted"/>
<dbReference type="OrthoDB" id="9985428at2759"/>